<accession>A0A1Y6C3F6</accession>
<dbReference type="STRING" id="1513793.SAMN06296036_112138"/>
<protein>
    <submittedName>
        <fullName evidence="1">Uncharacterized protein</fullName>
    </submittedName>
</protein>
<dbReference type="Proteomes" id="UP000192907">
    <property type="component" value="Unassembled WGS sequence"/>
</dbReference>
<keyword evidence="2" id="KW-1185">Reference proteome</keyword>
<evidence type="ECO:0000313" key="1">
    <source>
        <dbReference type="EMBL" id="SMF41141.1"/>
    </source>
</evidence>
<evidence type="ECO:0000313" key="2">
    <source>
        <dbReference type="Proteomes" id="UP000192907"/>
    </source>
</evidence>
<dbReference type="EMBL" id="FWZT01000012">
    <property type="protein sequence ID" value="SMF41141.1"/>
    <property type="molecule type" value="Genomic_DNA"/>
</dbReference>
<name>A0A1Y6C3F6_9BACT</name>
<dbReference type="RefSeq" id="WP_132320553.1">
    <property type="nucleotide sequence ID" value="NZ_FWZT01000012.1"/>
</dbReference>
<organism evidence="1 2">
    <name type="scientific">Pseudobacteriovorax antillogorgiicola</name>
    <dbReference type="NCBI Taxonomy" id="1513793"/>
    <lineage>
        <taxon>Bacteria</taxon>
        <taxon>Pseudomonadati</taxon>
        <taxon>Bdellovibrionota</taxon>
        <taxon>Oligoflexia</taxon>
        <taxon>Oligoflexales</taxon>
        <taxon>Pseudobacteriovoracaceae</taxon>
        <taxon>Pseudobacteriovorax</taxon>
    </lineage>
</organism>
<dbReference type="AlphaFoldDB" id="A0A1Y6C3F6"/>
<reference evidence="2" key="1">
    <citation type="submission" date="2017-04" db="EMBL/GenBank/DDBJ databases">
        <authorList>
            <person name="Varghese N."/>
            <person name="Submissions S."/>
        </authorList>
    </citation>
    <scope>NUCLEOTIDE SEQUENCE [LARGE SCALE GENOMIC DNA]</scope>
    <source>
        <strain evidence="2">RKEM611</strain>
    </source>
</reference>
<proteinExistence type="predicted"/>
<gene>
    <name evidence="1" type="ORF">SAMN06296036_112138</name>
</gene>
<sequence>MAIGIIAATLLAGLTAADFTITIGEMATQGSFIDPHIDDRIQVLNMKHLEATSLQTEFIDTLRKVQSQAQSASISINFNRQSLQNVEKLFSYIPELPDEHQGLPDFSTNNEALNYILGSQNTLLRSFPKDELVKYFRKAKSFAQRLNQITLEYLGLDELSLQGKQVLTVAGALKQPTNIKNLKVLKASLKTRMNAALSVASITSQVYDSVQRRKEIEARIKGLQNIIDLLHGRLLPKNESYKEDVDESIQEAVISLPELRKYQDQLREIKDWDLRVYRNMAEYFFNSYQSDDDKLQILQSSENELRRNSFHEIYLYVSESGDLSSADQITWDRMRGQQVKLVPFLINANLDVITLSVTLPEDFISERNRNRIHEMCRLFGSLGLETVYEQLTDTFDISEEMASKVIQNDLNDHCG</sequence>